<gene>
    <name evidence="3" type="ORF">K489DRAFT_381593</name>
</gene>
<dbReference type="AlphaFoldDB" id="A0A6J3M0Q1"/>
<reference evidence="3" key="1">
    <citation type="submission" date="2020-01" db="EMBL/GenBank/DDBJ databases">
        <authorList>
            <consortium name="DOE Joint Genome Institute"/>
            <person name="Haridas S."/>
            <person name="Albert R."/>
            <person name="Binder M."/>
            <person name="Bloem J."/>
            <person name="Labutti K."/>
            <person name="Salamov A."/>
            <person name="Andreopoulos B."/>
            <person name="Baker S.E."/>
            <person name="Barry K."/>
            <person name="Bills G."/>
            <person name="Bluhm B.H."/>
            <person name="Cannon C."/>
            <person name="Castanera R."/>
            <person name="Culley D.E."/>
            <person name="Daum C."/>
            <person name="Ezra D."/>
            <person name="Gonzalez J.B."/>
            <person name="Henrissat B."/>
            <person name="Kuo A."/>
            <person name="Liang C."/>
            <person name="Lipzen A."/>
            <person name="Lutzoni F."/>
            <person name="Magnuson J."/>
            <person name="Mondo S."/>
            <person name="Nolan M."/>
            <person name="Ohm R."/>
            <person name="Pangilinan J."/>
            <person name="Park H.-J."/>
            <person name="Ramirez L."/>
            <person name="Alfaro M."/>
            <person name="Sun H."/>
            <person name="Tritt A."/>
            <person name="Yoshinaga Y."/>
            <person name="Zwiers L.-H."/>
            <person name="Turgeon B.G."/>
            <person name="Goodwin S.B."/>
            <person name="Spatafora J.W."/>
            <person name="Crous P.W."/>
            <person name="Grigoriev I.V."/>
        </authorList>
    </citation>
    <scope>NUCLEOTIDE SEQUENCE</scope>
    <source>
        <strain evidence="3">CBS 342.82</strain>
    </source>
</reference>
<reference evidence="3" key="3">
    <citation type="submission" date="2025-08" db="UniProtKB">
        <authorList>
            <consortium name="RefSeq"/>
        </authorList>
    </citation>
    <scope>IDENTIFICATION</scope>
    <source>
        <strain evidence="3">CBS 342.82</strain>
    </source>
</reference>
<feature type="region of interest" description="Disordered" evidence="1">
    <location>
        <begin position="135"/>
        <end position="163"/>
    </location>
</feature>
<organism evidence="3">
    <name type="scientific">Dissoconium aciculare CBS 342.82</name>
    <dbReference type="NCBI Taxonomy" id="1314786"/>
    <lineage>
        <taxon>Eukaryota</taxon>
        <taxon>Fungi</taxon>
        <taxon>Dikarya</taxon>
        <taxon>Ascomycota</taxon>
        <taxon>Pezizomycotina</taxon>
        <taxon>Dothideomycetes</taxon>
        <taxon>Dothideomycetidae</taxon>
        <taxon>Mycosphaerellales</taxon>
        <taxon>Dissoconiaceae</taxon>
        <taxon>Dissoconium</taxon>
    </lineage>
</organism>
<evidence type="ECO:0000313" key="2">
    <source>
        <dbReference type="Proteomes" id="UP000504637"/>
    </source>
</evidence>
<name>A0A6J3M0Q1_9PEZI</name>
<accession>A0A6J3M0Q1</accession>
<dbReference type="RefSeq" id="XP_033458637.1">
    <property type="nucleotide sequence ID" value="XM_033605164.1"/>
</dbReference>
<sequence>MCIPVNIDIVLLGRRPCDTSRARCKHPSRTKTPAPLASQTRQRLSCVMFAKMRSGTTSMGASYEGGMFCFSRGLSISGTPQHASPIRRDRPTLHGRRNTYFHMGSEVKSMWVDRSMYRSTTCHAICVAFLSRRSSEQTSTSGRRRRRQGGRQGDLDRAGRQLN</sequence>
<dbReference type="Proteomes" id="UP000504637">
    <property type="component" value="Unplaced"/>
</dbReference>
<keyword evidence="2" id="KW-1185">Reference proteome</keyword>
<feature type="compositionally biased region" description="Basic and acidic residues" evidence="1">
    <location>
        <begin position="153"/>
        <end position="163"/>
    </location>
</feature>
<reference evidence="3" key="2">
    <citation type="submission" date="2020-04" db="EMBL/GenBank/DDBJ databases">
        <authorList>
            <consortium name="NCBI Genome Project"/>
        </authorList>
    </citation>
    <scope>NUCLEOTIDE SEQUENCE</scope>
    <source>
        <strain evidence="3">CBS 342.82</strain>
    </source>
</reference>
<dbReference type="GeneID" id="54362964"/>
<evidence type="ECO:0000256" key="1">
    <source>
        <dbReference type="SAM" id="MobiDB-lite"/>
    </source>
</evidence>
<protein>
    <submittedName>
        <fullName evidence="3">Uncharacterized protein</fullName>
    </submittedName>
</protein>
<evidence type="ECO:0000313" key="3">
    <source>
        <dbReference type="RefSeq" id="XP_033458637.1"/>
    </source>
</evidence>
<proteinExistence type="predicted"/>